<dbReference type="Pfam" id="PF04937">
    <property type="entry name" value="DUF659"/>
    <property type="match status" value="1"/>
</dbReference>
<evidence type="ECO:0000259" key="2">
    <source>
        <dbReference type="Pfam" id="PF04937"/>
    </source>
</evidence>
<dbReference type="AlphaFoldDB" id="A0A388KK95"/>
<sequence>MLRVRSRVDPIQPGLDPAKGDQRANQMAQINGEDNEEEGGEEEEDEDEENHGEGGREEEEEGEKEKDDEEEGEKEEEEEEENDEEEGREEEEEKGEEEDDKEEGGEEEEEKQDGEENDEEEGREDEEEEEEEEKEEEEQEEHKGVQPPTKRSCTIQFLTKTDSKQRDVAATRATILTDGRKSITPDQIVNFLAAGSSGAYLLRTVQRDGVEPETAGVVVTRWKKVFDDFGVENVNAICTDSAGTYVAAAKLLAQNKDLQYSRITWLPCAVHICNLTLSDIGKDGRDGVVGHREDTIIRARAVVRFIRSHRAALTLFRRFSTRHPAKGQTTTSSASGVTVDAAAGQIHCVLGRRRGRCGVDDTWDAVAAQTRPWGHVMSRLWSWSERVIQRVAQAPTRRTSRAELDALVRGLQARRRHMLELTHCMTHLLNPRHRSIAYFEGARMTNQQRELAEESDIYIRQQAGSDRQLYQDLRTALREFHSREGDCAYGGCDEDRDAETCRGEKEKSAVAHWWVQWGDGVPLLQSIAVRLIHTWTCASPVERNWAVHERVQVKRRNKLGFTKLTRLVEISTNMRLLRCHTRGVGYVLPCEDEGVVAEEERPEPRDSGVCPADKVTEEQLHRQLWKGQKDSLTRQPASVERYFGRRATILLPHEEESVYDPEPDPLAQDEIEEEPWSDPDDMDEELGRSSDNDAPLTWLRRQTLESTTTRPRLSPH</sequence>
<feature type="region of interest" description="Disordered" evidence="1">
    <location>
        <begin position="1"/>
        <end position="153"/>
    </location>
</feature>
<protein>
    <recommendedName>
        <fullName evidence="2">DUF659 domain-containing protein</fullName>
    </recommendedName>
</protein>
<reference evidence="3 4" key="1">
    <citation type="journal article" date="2018" name="Cell">
        <title>The Chara Genome: Secondary Complexity and Implications for Plant Terrestrialization.</title>
        <authorList>
            <person name="Nishiyama T."/>
            <person name="Sakayama H."/>
            <person name="Vries J.D."/>
            <person name="Buschmann H."/>
            <person name="Saint-Marcoux D."/>
            <person name="Ullrich K.K."/>
            <person name="Haas F.B."/>
            <person name="Vanderstraeten L."/>
            <person name="Becker D."/>
            <person name="Lang D."/>
            <person name="Vosolsobe S."/>
            <person name="Rombauts S."/>
            <person name="Wilhelmsson P.K.I."/>
            <person name="Janitza P."/>
            <person name="Kern R."/>
            <person name="Heyl A."/>
            <person name="Rumpler F."/>
            <person name="Villalobos L.I.A.C."/>
            <person name="Clay J.M."/>
            <person name="Skokan R."/>
            <person name="Toyoda A."/>
            <person name="Suzuki Y."/>
            <person name="Kagoshima H."/>
            <person name="Schijlen E."/>
            <person name="Tajeshwar N."/>
            <person name="Catarino B."/>
            <person name="Hetherington A.J."/>
            <person name="Saltykova A."/>
            <person name="Bonnot C."/>
            <person name="Breuninger H."/>
            <person name="Symeonidi A."/>
            <person name="Radhakrishnan G.V."/>
            <person name="Van Nieuwerburgh F."/>
            <person name="Deforce D."/>
            <person name="Chang C."/>
            <person name="Karol K.G."/>
            <person name="Hedrich R."/>
            <person name="Ulvskov P."/>
            <person name="Glockner G."/>
            <person name="Delwiche C.F."/>
            <person name="Petrasek J."/>
            <person name="Van de Peer Y."/>
            <person name="Friml J."/>
            <person name="Beilby M."/>
            <person name="Dolan L."/>
            <person name="Kohara Y."/>
            <person name="Sugano S."/>
            <person name="Fujiyama A."/>
            <person name="Delaux P.-M."/>
            <person name="Quint M."/>
            <person name="TheiBen G."/>
            <person name="Hagemann M."/>
            <person name="Harholt J."/>
            <person name="Dunand C."/>
            <person name="Zachgo S."/>
            <person name="Langdale J."/>
            <person name="Maumus F."/>
            <person name="Straeten D.V.D."/>
            <person name="Gould S.B."/>
            <person name="Rensing S.A."/>
        </authorList>
    </citation>
    <scope>NUCLEOTIDE SEQUENCE [LARGE SCALE GENOMIC DNA]</scope>
    <source>
        <strain evidence="3 4">S276</strain>
    </source>
</reference>
<dbReference type="PANTHER" id="PTHR32166">
    <property type="entry name" value="OSJNBA0013A04.12 PROTEIN"/>
    <property type="match status" value="1"/>
</dbReference>
<dbReference type="Proteomes" id="UP000265515">
    <property type="component" value="Unassembled WGS sequence"/>
</dbReference>
<dbReference type="PANTHER" id="PTHR32166:SF123">
    <property type="entry name" value="BED-TYPE DOMAIN-CONTAINING PROTEIN"/>
    <property type="match status" value="1"/>
</dbReference>
<feature type="domain" description="DUF659" evidence="2">
    <location>
        <begin position="163"/>
        <end position="282"/>
    </location>
</feature>
<dbReference type="InterPro" id="IPR007021">
    <property type="entry name" value="DUF659"/>
</dbReference>
<gene>
    <name evidence="3" type="ORF">CBR_g6609</name>
</gene>
<dbReference type="EMBL" id="BFEA01000131">
    <property type="protein sequence ID" value="GBG70480.1"/>
    <property type="molecule type" value="Genomic_DNA"/>
</dbReference>
<comment type="caution">
    <text evidence="3">The sequence shown here is derived from an EMBL/GenBank/DDBJ whole genome shotgun (WGS) entry which is preliminary data.</text>
</comment>
<feature type="compositionally biased region" description="Acidic residues" evidence="1">
    <location>
        <begin position="657"/>
        <end position="684"/>
    </location>
</feature>
<evidence type="ECO:0000313" key="3">
    <source>
        <dbReference type="EMBL" id="GBG70480.1"/>
    </source>
</evidence>
<accession>A0A388KK95</accession>
<keyword evidence="4" id="KW-1185">Reference proteome</keyword>
<feature type="compositionally biased region" description="Acidic residues" evidence="1">
    <location>
        <begin position="33"/>
        <end position="139"/>
    </location>
</feature>
<feature type="region of interest" description="Disordered" evidence="1">
    <location>
        <begin position="653"/>
        <end position="716"/>
    </location>
</feature>
<proteinExistence type="predicted"/>
<dbReference type="InterPro" id="IPR012337">
    <property type="entry name" value="RNaseH-like_sf"/>
</dbReference>
<evidence type="ECO:0000313" key="4">
    <source>
        <dbReference type="Proteomes" id="UP000265515"/>
    </source>
</evidence>
<dbReference type="SUPFAM" id="SSF53098">
    <property type="entry name" value="Ribonuclease H-like"/>
    <property type="match status" value="1"/>
</dbReference>
<feature type="compositionally biased region" description="Polar residues" evidence="1">
    <location>
        <begin position="704"/>
        <end position="716"/>
    </location>
</feature>
<organism evidence="3 4">
    <name type="scientific">Chara braunii</name>
    <name type="common">Braun's stonewort</name>
    <dbReference type="NCBI Taxonomy" id="69332"/>
    <lineage>
        <taxon>Eukaryota</taxon>
        <taxon>Viridiplantae</taxon>
        <taxon>Streptophyta</taxon>
        <taxon>Charophyceae</taxon>
        <taxon>Charales</taxon>
        <taxon>Characeae</taxon>
        <taxon>Chara</taxon>
    </lineage>
</organism>
<evidence type="ECO:0000256" key="1">
    <source>
        <dbReference type="SAM" id="MobiDB-lite"/>
    </source>
</evidence>
<name>A0A388KK95_CHABU</name>
<dbReference type="Gramene" id="GBG70480">
    <property type="protein sequence ID" value="GBG70480"/>
    <property type="gene ID" value="CBR_g6609"/>
</dbReference>